<reference evidence="2" key="1">
    <citation type="submission" date="2016-11" db="UniProtKB">
        <authorList>
            <consortium name="WormBaseParasite"/>
        </authorList>
    </citation>
    <scope>IDENTIFICATION</scope>
    <source>
        <strain evidence="2">KR3021</strain>
    </source>
</reference>
<dbReference type="Proteomes" id="UP000095286">
    <property type="component" value="Unplaced"/>
</dbReference>
<protein>
    <submittedName>
        <fullName evidence="2">Delta-like protein</fullName>
    </submittedName>
</protein>
<evidence type="ECO:0000313" key="2">
    <source>
        <dbReference type="WBParaSite" id="RSKR_0000536300.1"/>
    </source>
</evidence>
<organism evidence="1 2">
    <name type="scientific">Rhabditophanes sp. KR3021</name>
    <dbReference type="NCBI Taxonomy" id="114890"/>
    <lineage>
        <taxon>Eukaryota</taxon>
        <taxon>Metazoa</taxon>
        <taxon>Ecdysozoa</taxon>
        <taxon>Nematoda</taxon>
        <taxon>Chromadorea</taxon>
        <taxon>Rhabditida</taxon>
        <taxon>Tylenchina</taxon>
        <taxon>Panagrolaimomorpha</taxon>
        <taxon>Strongyloidoidea</taxon>
        <taxon>Alloionematidae</taxon>
        <taxon>Rhabditophanes</taxon>
    </lineage>
</organism>
<accession>A0AC35TX52</accession>
<name>A0AC35TX52_9BILA</name>
<sequence length="466" mass="51250">MVNIRILVLFLVGVTSFTNSKGIFDVRLVSLNSKVAGNIKLLLCLKQYQMPLLEDGKCLLGKKEMTVEGSTFVVGSLKELETSPTKISFPFEHQWLGSHSLIVQLFQITKDGQESLLWTHSSTHLNSSSATSWQYEQANNHQTSLKLQWKLSCAATFYGPRCDTYCNDKATYGNFVCAPDGTKHCKEGWRGEYCDEGICKDGCVRGRCVGPETCQCFAGFEGSRCQECKVLPGCVNGFCEKGNECKCIKGWSGVLCSVDSQFCATNKPCLNGGVCQNVVEGDFRCHCRVGFRGKDCGEKTPSCADLVCLNGGRCQDIPVNGFTKPTCKCPQSFIGTWCQVSIKKSESTEGEWHEEKLVSPGCGCSNGGICFENSCRCPNGFTGPWCEVRVYGGKKPDYAIEAAIGGAMMVVGGFLVWVKLKQNHQNNRIPLEGGDPHSKIHSKEIEELEFGKKLLKEATYEYLPKG</sequence>
<dbReference type="WBParaSite" id="RSKR_0000536300.1">
    <property type="protein sequence ID" value="RSKR_0000536300.1"/>
    <property type="gene ID" value="RSKR_0000536300"/>
</dbReference>
<proteinExistence type="predicted"/>
<evidence type="ECO:0000313" key="1">
    <source>
        <dbReference type="Proteomes" id="UP000095286"/>
    </source>
</evidence>